<feature type="signal peptide" evidence="1">
    <location>
        <begin position="1"/>
        <end position="21"/>
    </location>
</feature>
<dbReference type="KEGG" id="crq:GCK72_012133"/>
<dbReference type="CTD" id="9814341"/>
<dbReference type="AlphaFoldDB" id="A0A6A5GM32"/>
<reference evidence="2 3" key="1">
    <citation type="submission" date="2019-12" db="EMBL/GenBank/DDBJ databases">
        <title>Chromosome-level assembly of the Caenorhabditis remanei genome.</title>
        <authorList>
            <person name="Teterina A.A."/>
            <person name="Willis J.H."/>
            <person name="Phillips P.C."/>
        </authorList>
    </citation>
    <scope>NUCLEOTIDE SEQUENCE [LARGE SCALE GENOMIC DNA]</scope>
    <source>
        <strain evidence="2 3">PX506</strain>
        <tissue evidence="2">Whole organism</tissue>
    </source>
</reference>
<accession>A0A6A5GM32</accession>
<evidence type="ECO:0008006" key="4">
    <source>
        <dbReference type="Google" id="ProtNLM"/>
    </source>
</evidence>
<name>A0A6A5GM32_CAERE</name>
<feature type="chain" id="PRO_5025532601" description="SCP domain-containing protein" evidence="1">
    <location>
        <begin position="22"/>
        <end position="239"/>
    </location>
</feature>
<dbReference type="GeneID" id="9814341"/>
<evidence type="ECO:0000256" key="1">
    <source>
        <dbReference type="SAM" id="SignalP"/>
    </source>
</evidence>
<comment type="caution">
    <text evidence="2">The sequence shown here is derived from an EMBL/GenBank/DDBJ whole genome shotgun (WGS) entry which is preliminary data.</text>
</comment>
<dbReference type="Gene3D" id="3.40.33.10">
    <property type="entry name" value="CAP"/>
    <property type="match status" value="1"/>
</dbReference>
<evidence type="ECO:0000313" key="2">
    <source>
        <dbReference type="EMBL" id="KAF1755683.1"/>
    </source>
</evidence>
<proteinExistence type="predicted"/>
<gene>
    <name evidence="2" type="ORF">GCK72_012133</name>
</gene>
<evidence type="ECO:0000313" key="3">
    <source>
        <dbReference type="Proteomes" id="UP000483820"/>
    </source>
</evidence>
<dbReference type="Proteomes" id="UP000483820">
    <property type="component" value="Chromosome IV"/>
</dbReference>
<keyword evidence="1" id="KW-0732">Signal</keyword>
<dbReference type="InterPro" id="IPR035940">
    <property type="entry name" value="CAP_sf"/>
</dbReference>
<dbReference type="EMBL" id="WUAV01000004">
    <property type="protein sequence ID" value="KAF1755683.1"/>
    <property type="molecule type" value="Genomic_DNA"/>
</dbReference>
<organism evidence="2 3">
    <name type="scientific">Caenorhabditis remanei</name>
    <name type="common">Caenorhabditis vulgaris</name>
    <dbReference type="NCBI Taxonomy" id="31234"/>
    <lineage>
        <taxon>Eukaryota</taxon>
        <taxon>Metazoa</taxon>
        <taxon>Ecdysozoa</taxon>
        <taxon>Nematoda</taxon>
        <taxon>Chromadorea</taxon>
        <taxon>Rhabditida</taxon>
        <taxon>Rhabditina</taxon>
        <taxon>Rhabditomorpha</taxon>
        <taxon>Rhabditoidea</taxon>
        <taxon>Rhabditidae</taxon>
        <taxon>Peloderinae</taxon>
        <taxon>Caenorhabditis</taxon>
    </lineage>
</organism>
<dbReference type="SUPFAM" id="SSF55797">
    <property type="entry name" value="PR-1-like"/>
    <property type="match status" value="1"/>
</dbReference>
<dbReference type="RefSeq" id="XP_053583638.1">
    <property type="nucleotide sequence ID" value="XM_053728866.1"/>
</dbReference>
<sequence length="239" mass="26881">MKSSISFIGLVTLCLLSTVQSDNQNLPKTVIVDKQTILEIVNNDRRAYAKERGITNMHKLIWDENLAQLARNRDSSSDKKTMREARIDGDEYTEEQAQKYRNHYKNETTLQELLQDYKQWHMIGMETMIPSQKKIGCAPKHVESSQGLITNTLCFLGPEGNGDSFTVPRGSPGSKCSNGYKNEDGLCALPAENNKKTENTAEAARLIGTTEEPVDNGSNQYFSFGFLVFSVIFVVLREM</sequence>
<protein>
    <recommendedName>
        <fullName evidence="4">SCP domain-containing protein</fullName>
    </recommendedName>
</protein>